<dbReference type="SMART" id="SM00065">
    <property type="entry name" value="GAF"/>
    <property type="match status" value="1"/>
</dbReference>
<dbReference type="InterPro" id="IPR035965">
    <property type="entry name" value="PAS-like_dom_sf"/>
</dbReference>
<evidence type="ECO:0000313" key="3">
    <source>
        <dbReference type="EMBL" id="GAA3714916.1"/>
    </source>
</evidence>
<dbReference type="PROSITE" id="PS50112">
    <property type="entry name" value="PAS"/>
    <property type="match status" value="1"/>
</dbReference>
<evidence type="ECO:0000259" key="2">
    <source>
        <dbReference type="PROSITE" id="PS50112"/>
    </source>
</evidence>
<dbReference type="Pfam" id="PF00989">
    <property type="entry name" value="PAS"/>
    <property type="match status" value="1"/>
</dbReference>
<dbReference type="EMBL" id="BAAAZP010000226">
    <property type="protein sequence ID" value="GAA3714916.1"/>
    <property type="molecule type" value="Genomic_DNA"/>
</dbReference>
<dbReference type="PANTHER" id="PTHR43156:SF2">
    <property type="entry name" value="STAGE II SPORULATION PROTEIN E"/>
    <property type="match status" value="1"/>
</dbReference>
<dbReference type="InterPro" id="IPR013767">
    <property type="entry name" value="PAS_fold"/>
</dbReference>
<accession>A0ABP7EBV6</accession>
<dbReference type="Pfam" id="PF01590">
    <property type="entry name" value="GAF"/>
    <property type="match status" value="1"/>
</dbReference>
<dbReference type="InterPro" id="IPR000014">
    <property type="entry name" value="PAS"/>
</dbReference>
<dbReference type="Gene3D" id="3.60.40.10">
    <property type="entry name" value="PPM-type phosphatase domain"/>
    <property type="match status" value="1"/>
</dbReference>
<dbReference type="InterPro" id="IPR036457">
    <property type="entry name" value="PPM-type-like_dom_sf"/>
</dbReference>
<sequence length="573" mass="62013">METSDRVADEERHELSGELVRALFHGLRVGIYIVDADGKIIMVNPTAERLLGRSAGELIGADSHDLLHRNADGSPIPREDCPHLAAVSANTSVRTDEAYYTLGGGGLIALGLSIAPMRLGKEGGRGGAVLLYDLSRHKAVEREQAAHLTALERLTGRLWLMSEITTVLASTLEVKEALRRLSRLVVPRLADWAVIDLLDQDGTPRRVAVVSRHAPGGVGEEAERPLPRATAARSPLVRVLHGAPALLLGAQDLAGLDDDAICARSGLLAEIEATSLIIAPLGTPRRVLGALTLARCGPSPAYDESDLAFLREIAARAGLAVDNAEMYEQQRRIAETMQRHLIAPIVDIEELEVAVRYRPAPPGSQVGGDWYDVFRLPGGATALVIGDVMGHDLQAAAQMSQIRNMLRMVAWAERTPPSLVVGRLDDALPHITDGLMATLVLTLVEQHQDGTWWLRWTSAGHPPPLLVDDDGSARFLEEGQGLMLGTGLRTDRPDAGVRIPSRGTIVLYTDGLIETMEAPLEVGMNRLRMHAGSLAGEPLPYFCDELLARMRHDVIDDIALLAVRLPWPPDDRG</sequence>
<dbReference type="Gene3D" id="3.30.450.40">
    <property type="match status" value="1"/>
</dbReference>
<reference evidence="4" key="1">
    <citation type="journal article" date="2019" name="Int. J. Syst. Evol. Microbiol.">
        <title>The Global Catalogue of Microorganisms (GCM) 10K type strain sequencing project: providing services to taxonomists for standard genome sequencing and annotation.</title>
        <authorList>
            <consortium name="The Broad Institute Genomics Platform"/>
            <consortium name="The Broad Institute Genome Sequencing Center for Infectious Disease"/>
            <person name="Wu L."/>
            <person name="Ma J."/>
        </authorList>
    </citation>
    <scope>NUCLEOTIDE SEQUENCE [LARGE SCALE GENOMIC DNA]</scope>
    <source>
        <strain evidence="4">JCM 16904</strain>
    </source>
</reference>
<dbReference type="SUPFAM" id="SSF55781">
    <property type="entry name" value="GAF domain-like"/>
    <property type="match status" value="1"/>
</dbReference>
<protein>
    <submittedName>
        <fullName evidence="3">SpoIIE family protein phosphatase</fullName>
    </submittedName>
</protein>
<dbReference type="SMART" id="SM00331">
    <property type="entry name" value="PP2C_SIG"/>
    <property type="match status" value="1"/>
</dbReference>
<dbReference type="CDD" id="cd00130">
    <property type="entry name" value="PAS"/>
    <property type="match status" value="1"/>
</dbReference>
<dbReference type="InterPro" id="IPR001932">
    <property type="entry name" value="PPM-type_phosphatase-like_dom"/>
</dbReference>
<dbReference type="Pfam" id="PF07228">
    <property type="entry name" value="SpoIIE"/>
    <property type="match status" value="1"/>
</dbReference>
<dbReference type="InterPro" id="IPR052016">
    <property type="entry name" value="Bact_Sigma-Reg"/>
</dbReference>
<dbReference type="SUPFAM" id="SSF55785">
    <property type="entry name" value="PYP-like sensor domain (PAS domain)"/>
    <property type="match status" value="1"/>
</dbReference>
<dbReference type="SMART" id="SM00091">
    <property type="entry name" value="PAS"/>
    <property type="match status" value="1"/>
</dbReference>
<evidence type="ECO:0000256" key="1">
    <source>
        <dbReference type="ARBA" id="ARBA00022801"/>
    </source>
</evidence>
<dbReference type="NCBIfam" id="TIGR00229">
    <property type="entry name" value="sensory_box"/>
    <property type="match status" value="1"/>
</dbReference>
<name>A0ABP7EBV6_9ACTN</name>
<dbReference type="PANTHER" id="PTHR43156">
    <property type="entry name" value="STAGE II SPORULATION PROTEIN E-RELATED"/>
    <property type="match status" value="1"/>
</dbReference>
<organism evidence="3 4">
    <name type="scientific">Nonomuraea antimicrobica</name>
    <dbReference type="NCBI Taxonomy" id="561173"/>
    <lineage>
        <taxon>Bacteria</taxon>
        <taxon>Bacillati</taxon>
        <taxon>Actinomycetota</taxon>
        <taxon>Actinomycetes</taxon>
        <taxon>Streptosporangiales</taxon>
        <taxon>Streptosporangiaceae</taxon>
        <taxon>Nonomuraea</taxon>
    </lineage>
</organism>
<dbReference type="InterPro" id="IPR003018">
    <property type="entry name" value="GAF"/>
</dbReference>
<dbReference type="RefSeq" id="WP_344895272.1">
    <property type="nucleotide sequence ID" value="NZ_BAAAZP010000226.1"/>
</dbReference>
<gene>
    <name evidence="3" type="ORF">GCM10022224_095720</name>
</gene>
<keyword evidence="4" id="KW-1185">Reference proteome</keyword>
<dbReference type="Proteomes" id="UP001500902">
    <property type="component" value="Unassembled WGS sequence"/>
</dbReference>
<dbReference type="SUPFAM" id="SSF81606">
    <property type="entry name" value="PP2C-like"/>
    <property type="match status" value="1"/>
</dbReference>
<evidence type="ECO:0000313" key="4">
    <source>
        <dbReference type="Proteomes" id="UP001500902"/>
    </source>
</evidence>
<dbReference type="Gene3D" id="3.30.450.20">
    <property type="entry name" value="PAS domain"/>
    <property type="match status" value="1"/>
</dbReference>
<comment type="caution">
    <text evidence="3">The sequence shown here is derived from an EMBL/GenBank/DDBJ whole genome shotgun (WGS) entry which is preliminary data.</text>
</comment>
<proteinExistence type="predicted"/>
<dbReference type="InterPro" id="IPR029016">
    <property type="entry name" value="GAF-like_dom_sf"/>
</dbReference>
<keyword evidence="1" id="KW-0378">Hydrolase</keyword>
<feature type="domain" description="PAS" evidence="2">
    <location>
        <begin position="16"/>
        <end position="68"/>
    </location>
</feature>